<dbReference type="PANTHER" id="PTHR35037:SF3">
    <property type="entry name" value="C-TERMINAL REGION OF AIDA-LIKE PROTEIN"/>
    <property type="match status" value="1"/>
</dbReference>
<dbReference type="Gene3D" id="2.160.20.20">
    <property type="match status" value="1"/>
</dbReference>
<dbReference type="PANTHER" id="PTHR35037">
    <property type="entry name" value="C-TERMINAL REGION OF AIDA-LIKE PROTEIN"/>
    <property type="match status" value="1"/>
</dbReference>
<dbReference type="CDD" id="cd01344">
    <property type="entry name" value="PL2_Passenger_AT"/>
    <property type="match status" value="1"/>
</dbReference>
<evidence type="ECO:0000313" key="4">
    <source>
        <dbReference type="EMBL" id="CBG34465.1"/>
    </source>
</evidence>
<dbReference type="InterPro" id="IPR036709">
    <property type="entry name" value="Autotransporte_beta_dom_sf"/>
</dbReference>
<dbReference type="NCBIfam" id="TIGR01414">
    <property type="entry name" value="autotrans_barl"/>
    <property type="match status" value="1"/>
</dbReference>
<dbReference type="NCBIfam" id="NF011422">
    <property type="entry name" value="PRK14849.1"/>
    <property type="match status" value="1"/>
</dbReference>
<dbReference type="InterPro" id="IPR030895">
    <property type="entry name" value="T5SS_PEPC_rpt"/>
</dbReference>
<reference evidence="4 5" key="1">
    <citation type="journal article" date="2010" name="PLoS ONE">
        <title>Complete genome sequence and comparative metabolic profiling of the prototypical enteroaggregative Escherichia coli strain 042.</title>
        <authorList>
            <person name="Chaudhuri R.R."/>
            <person name="Sebaihia M."/>
            <person name="Hobman J.L."/>
            <person name="Webber M.A."/>
            <person name="Leyton D.L."/>
            <person name="Goldberg M.D."/>
            <person name="Cunningham A.F."/>
            <person name="Scott-Tucker A."/>
            <person name="Ferguson P.R."/>
            <person name="Thomas C.M."/>
            <person name="Frankel G."/>
            <person name="Tang C.M."/>
            <person name="Dudley E.G."/>
            <person name="Roberts I.S."/>
            <person name="Rasko D.A."/>
            <person name="Pallen M.J."/>
            <person name="Parkhill J."/>
            <person name="Nataro J.P."/>
            <person name="Thomson N.R."/>
            <person name="Henderson I.R."/>
        </authorList>
    </citation>
    <scope>NUCLEOTIDE SEQUENCE [LARGE SCALE GENOMIC DNA]</scope>
    <source>
        <strain evidence="5">042 / EAEC</strain>
    </source>
</reference>
<dbReference type="InterPro" id="IPR006315">
    <property type="entry name" value="OM_autotransptr_brl_dom"/>
</dbReference>
<dbReference type="InterPro" id="IPR024973">
    <property type="entry name" value="ESPR"/>
</dbReference>
<dbReference type="Gene3D" id="2.40.128.130">
    <property type="entry name" value="Autotransporter beta-domain"/>
    <property type="match status" value="1"/>
</dbReference>
<accession>D3GSE7</accession>
<dbReference type="InterPro" id="IPR011050">
    <property type="entry name" value="Pectin_lyase_fold/virulence"/>
</dbReference>
<dbReference type="Proteomes" id="UP000001407">
    <property type="component" value="Chromosome"/>
</dbReference>
<dbReference type="GO" id="GO:0019867">
    <property type="term" value="C:outer membrane"/>
    <property type="evidence" value="ECO:0007669"/>
    <property type="project" value="InterPro"/>
</dbReference>
<proteinExistence type="predicted"/>
<dbReference type="InterPro" id="IPR051551">
    <property type="entry name" value="Autotransporter_adhesion"/>
</dbReference>
<evidence type="ECO:0000313" key="5">
    <source>
        <dbReference type="Proteomes" id="UP000001407"/>
    </source>
</evidence>
<keyword evidence="2" id="KW-0843">Virulence</keyword>
<evidence type="ECO:0000256" key="1">
    <source>
        <dbReference type="ARBA" id="ARBA00022729"/>
    </source>
</evidence>
<dbReference type="SUPFAM" id="SSF51126">
    <property type="entry name" value="Pectin lyase-like"/>
    <property type="match status" value="1"/>
</dbReference>
<feature type="non-terminal residue" evidence="4">
    <location>
        <position position="1"/>
    </location>
</feature>
<dbReference type="InterPro" id="IPR043990">
    <property type="entry name" value="AC_1"/>
</dbReference>
<keyword evidence="1" id="KW-0732">Signal</keyword>
<dbReference type="HOGENOM" id="CLU_075204_0_0_6"/>
<dbReference type="PROSITE" id="PS51257">
    <property type="entry name" value="PROKAR_LIPOPROTEIN"/>
    <property type="match status" value="1"/>
</dbReference>
<sequence length="1645" mass="171000">MNRIYRVIWNCTLQVFQACSELTRRVGKTSTVNLRKSSGLTTKFSRLTLGVLLALSGSACGASLEVDNGQITNINTDIAYDAYLVGWYGTGVLNILAGGNASLTTITTSVIGANEDSEGTVNVLGGTWRLYDSGNNARPLNVGQSGTGTLNIKQKGHVDGGYLRIGSSTGGVGTVNVEGEDSVLTTELFEIGSYGTGSLNITDKGYVTSSIVAIVGYQANSNGKVVVEKGGEWLIKNNDSSIEFQIGNQGTGEATIREGGLITAENTIIGGNATGIGTLNVQDQDSVITVRRLYNGYFGNGKVNISNNGLINNKEYSFVGVDGSHGVVNVTDKGHWNFLGTGEAFRYIYIGDAGDGELNVSSEGKVDSGIITAGMKETGTGNITIKDKNSVITNLGTNLGYDGHGEMNISNEGLVVSNGGSSLGYGETGVGNVSITTGGMWEVNKNVYTTIGVAGVGNLNISDGGKFVSQNITFLGDKASGIGTLNLMDATSSFDTVGINVGNFGSGIVNVSNGATLNSTGYGFIGGNASGKGIVNISTDSLWNLKTSSTNAQLLQVGVLGTGELNITTGGIVKARDTQIALNDKSKGDVRVDGQNSLLETFNMNVGTTGTGTLTLTNNGTLNVEGGEVYLGVFEPAVGTLNIGAAHGEAAADAGFITNATKVEFGLGEGVFVFNHTNNSDAGYQVDMLITGDDKDGKVMHDAGHTVFNAGNTYSGKTLVNDGLLTIASHTADGVTGMGSSEVTIASPGTLDILASTNSAGDYTLTNALKGDGLMRVQLSSSDKMFGFTHATGTEFAGVAQLKDSTFTLERDNTAALTHAMLQSDSENTTSVKVGEQSIGGLAMNGGTLTFDTDIPAATLAEGYISVDTLVVGTGDYTWKGRNYQVNGMGDVLIDVPKPWNDPMANNPLTTLNLLEHDDSHVGVQLVKAQTVIGSGGSLTLRDLQGDAVEADKKLHIAQNGTVVAEGDYGFRLTTAPGDGLYVNYGLKALNIHGGQKLTLAEHGGAYGATADMSAKIGGEGDLAINTVRQVSLSNGQNDYQGATYVQMGTLRTDADGALGNTRELNISNAAIVDLNGSTQTVETFTGQMGSTVLFKEGALTVNKGGISQGELTGGGNLNVTGGTLAIEGLNARYNALTSISPNAEVSLDNTQGLGRGNIANDGLLTLKNVTGELRNSISGKGIVSATARTDVELDGDNSRFVGQFNIDTGSALSVNEQKNLGDASVINNGLLTISTERSWAMTHSISGSGDVTKLGTGILTLNNDSAAYQGTTDIVGGEIAFGSDSAINMASQHINIHNSGVMSGNVTTAGDVNVMPGGTLRVAKTTVGGNLENGGTVQMNSEGGKPGNVLTVNGNYNGNNGLMTFNATLGGDNSPTDKMNVKGDTQGNTRVRVDNIGGVGAQTVNGIELIEVGGNSAGNFALTTGTVEAGAYVYTLAKGKGNDEKNWYLTSKWEGVTPPDTPDPINNPPVVDPEGPSVYRPEAGSYISNIAAANSLFSHRLHDRLGEPQYTDSLHSQGSASSMWMRHVGGHERFRTGDGQLNTQANRYVLQLGGDLAQWSSNAQDRWHLGVMAGYANQHSNTQSNRVGYKSDGRISGYSAGLYATWYQNDANKTGAYVDSWALYNWFDNSVSSDNRSADDYDSR</sequence>
<dbReference type="PATRIC" id="fig|216592.3.peg.1699"/>
<dbReference type="InterPro" id="IPR013425">
    <property type="entry name" value="Autotrns_rpt"/>
</dbReference>
<dbReference type="Pfam" id="PF13018">
    <property type="entry name" value="ESPR"/>
    <property type="match status" value="1"/>
</dbReference>
<dbReference type="InterPro" id="IPR005546">
    <property type="entry name" value="Autotransporte_beta"/>
</dbReference>
<feature type="domain" description="Autotransporter" evidence="3">
    <location>
        <begin position="1517"/>
        <end position="1645"/>
    </location>
</feature>
<dbReference type="NCBIfam" id="TIGR02601">
    <property type="entry name" value="autotrns_rpt"/>
    <property type="match status" value="2"/>
</dbReference>
<evidence type="ECO:0000259" key="3">
    <source>
        <dbReference type="PROSITE" id="PS51208"/>
    </source>
</evidence>
<dbReference type="PROSITE" id="PS51208">
    <property type="entry name" value="AUTOTRANSPORTER"/>
    <property type="match status" value="1"/>
</dbReference>
<dbReference type="SUPFAM" id="SSF103515">
    <property type="entry name" value="Autotransporter"/>
    <property type="match status" value="1"/>
</dbReference>
<dbReference type="NCBIfam" id="TIGR04393">
    <property type="entry name" value="rpt_T5SS_PEPC"/>
    <property type="match status" value="4"/>
</dbReference>
<dbReference type="InterPro" id="IPR012332">
    <property type="entry name" value="Autotransporter_pectin_lyase_C"/>
</dbReference>
<evidence type="ECO:0000256" key="2">
    <source>
        <dbReference type="ARBA" id="ARBA00023026"/>
    </source>
</evidence>
<dbReference type="Pfam" id="PF18883">
    <property type="entry name" value="AC_1"/>
    <property type="match status" value="1"/>
</dbReference>
<name>D3GSE7_ECO44</name>
<dbReference type="KEGG" id="elo:EC042_1642"/>
<organism evidence="4 5">
    <name type="scientific">Escherichia coli O44:H18 (strain 042 / EAEC)</name>
    <dbReference type="NCBI Taxonomy" id="216592"/>
    <lineage>
        <taxon>Bacteria</taxon>
        <taxon>Pseudomonadati</taxon>
        <taxon>Pseudomonadota</taxon>
        <taxon>Gammaproteobacteria</taxon>
        <taxon>Enterobacterales</taxon>
        <taxon>Enterobacteriaceae</taxon>
        <taxon>Escherichia</taxon>
    </lineage>
</organism>
<protein>
    <submittedName>
        <fullName evidence="4">Autotransporter (Partial)</fullName>
    </submittedName>
</protein>
<gene>
    <name evidence="4" type="ordered locus">EC042_1642</name>
</gene>
<dbReference type="EMBL" id="FN554766">
    <property type="protein sequence ID" value="CBG34465.1"/>
    <property type="molecule type" value="Genomic_DNA"/>
</dbReference>